<organism evidence="9 10">
    <name type="scientific">Gandjariella thermophila</name>
    <dbReference type="NCBI Taxonomy" id="1931992"/>
    <lineage>
        <taxon>Bacteria</taxon>
        <taxon>Bacillati</taxon>
        <taxon>Actinomycetota</taxon>
        <taxon>Actinomycetes</taxon>
        <taxon>Pseudonocardiales</taxon>
        <taxon>Pseudonocardiaceae</taxon>
        <taxon>Gandjariella</taxon>
    </lineage>
</organism>
<dbReference type="GO" id="GO:0005829">
    <property type="term" value="C:cytosol"/>
    <property type="evidence" value="ECO:0007669"/>
    <property type="project" value="TreeGrafter"/>
</dbReference>
<gene>
    <name evidence="9" type="primary">map_1</name>
    <name evidence="6" type="synonym">map</name>
    <name evidence="9" type="ORF">GTS_09610</name>
</gene>
<dbReference type="Proteomes" id="UP000298860">
    <property type="component" value="Unassembled WGS sequence"/>
</dbReference>
<keyword evidence="2 6" id="KW-0031">Aminopeptidase</keyword>
<feature type="binding site" evidence="6">
    <location>
        <position position="204"/>
    </location>
    <ligand>
        <name>substrate</name>
    </ligand>
</feature>
<comment type="similarity">
    <text evidence="6">Belongs to the peptidase M24A family. Methionine aminopeptidase type 1 subfamily.</text>
</comment>
<dbReference type="GO" id="GO:0046872">
    <property type="term" value="F:metal ion binding"/>
    <property type="evidence" value="ECO:0007669"/>
    <property type="project" value="UniProtKB-UniRule"/>
</dbReference>
<dbReference type="EMBL" id="BJFL01000003">
    <property type="protein sequence ID" value="GDY29328.1"/>
    <property type="molecule type" value="Genomic_DNA"/>
</dbReference>
<comment type="function">
    <text evidence="1 6">Removes the N-terminal methionine from nascent proteins. The N-terminal methionine is often cleaved when the second residue in the primary sequence is small and uncharged (Met-Ala-, Cys, Gly, Pro, Ser, Thr, or Val). Requires deformylation of the N(alpha)-formylated initiator methionine before it can be hydrolyzed.</text>
</comment>
<dbReference type="PANTHER" id="PTHR43330:SF27">
    <property type="entry name" value="METHIONINE AMINOPEPTIDASE"/>
    <property type="match status" value="1"/>
</dbReference>
<evidence type="ECO:0000313" key="9">
    <source>
        <dbReference type="EMBL" id="GDY29328.1"/>
    </source>
</evidence>
<dbReference type="InterPro" id="IPR001714">
    <property type="entry name" value="Pept_M24_MAP"/>
</dbReference>
<dbReference type="CDD" id="cd01086">
    <property type="entry name" value="MetAP1"/>
    <property type="match status" value="1"/>
</dbReference>
<comment type="caution">
    <text evidence="9">The sequence shown here is derived from an EMBL/GenBank/DDBJ whole genome shotgun (WGS) entry which is preliminary data.</text>
</comment>
<evidence type="ECO:0000313" key="10">
    <source>
        <dbReference type="Proteomes" id="UP000298860"/>
    </source>
</evidence>
<dbReference type="GO" id="GO:0070006">
    <property type="term" value="F:metalloaminopeptidase activity"/>
    <property type="evidence" value="ECO:0007669"/>
    <property type="project" value="UniProtKB-UniRule"/>
</dbReference>
<comment type="cofactor">
    <cofactor evidence="6">
        <name>Co(2+)</name>
        <dbReference type="ChEBI" id="CHEBI:48828"/>
    </cofactor>
    <cofactor evidence="6">
        <name>Zn(2+)</name>
        <dbReference type="ChEBI" id="CHEBI:29105"/>
    </cofactor>
    <cofactor evidence="6">
        <name>Mn(2+)</name>
        <dbReference type="ChEBI" id="CHEBI:29035"/>
    </cofactor>
    <cofactor evidence="6">
        <name>Fe(2+)</name>
        <dbReference type="ChEBI" id="CHEBI:29033"/>
    </cofactor>
    <text evidence="6">Binds 2 divalent metal cations per subunit. Has a high-affinity and a low affinity metal-binding site. The true nature of the physiological cofactor is under debate. The enzyme is active with cobalt, zinc, manganese or divalent iron ions. Most likely, methionine aminopeptidases function as mononuclear Fe(2+)-metalloproteases under physiological conditions, and the catalytically relevant metal-binding site has been assigned to the histidine-containing high-affinity site.</text>
</comment>
<evidence type="ECO:0000256" key="2">
    <source>
        <dbReference type="ARBA" id="ARBA00022438"/>
    </source>
</evidence>
<keyword evidence="4 6" id="KW-0479">Metal-binding</keyword>
<feature type="binding site" evidence="6">
    <location>
        <position position="128"/>
    </location>
    <ligand>
        <name>a divalent metal cation</name>
        <dbReference type="ChEBI" id="CHEBI:60240"/>
        <label>2</label>
        <note>catalytic</note>
    </ligand>
</feature>
<dbReference type="PRINTS" id="PR00599">
    <property type="entry name" value="MAPEPTIDASE"/>
</dbReference>
<feature type="binding site" evidence="6">
    <location>
        <position position="197"/>
    </location>
    <ligand>
        <name>a divalent metal cation</name>
        <dbReference type="ChEBI" id="CHEBI:60240"/>
        <label>2</label>
        <note>catalytic</note>
    </ligand>
</feature>
<dbReference type="Pfam" id="PF00557">
    <property type="entry name" value="Peptidase_M24"/>
    <property type="match status" value="1"/>
</dbReference>
<feature type="binding site" evidence="6">
    <location>
        <position position="128"/>
    </location>
    <ligand>
        <name>a divalent metal cation</name>
        <dbReference type="ChEBI" id="CHEBI:60240"/>
        <label>1</label>
    </ligand>
</feature>
<feature type="binding site" evidence="6">
    <location>
        <position position="261"/>
    </location>
    <ligand>
        <name>a divalent metal cation</name>
        <dbReference type="ChEBI" id="CHEBI:60240"/>
        <label>2</label>
        <note>catalytic</note>
    </ligand>
</feature>
<proteinExistence type="inferred from homology"/>
<evidence type="ECO:0000256" key="4">
    <source>
        <dbReference type="ARBA" id="ARBA00022723"/>
    </source>
</evidence>
<keyword evidence="5 6" id="KW-0378">Hydrolase</keyword>
<feature type="binding site" evidence="6">
    <location>
        <position position="99"/>
    </location>
    <ligand>
        <name>substrate</name>
    </ligand>
</feature>
<dbReference type="GO" id="GO:0006508">
    <property type="term" value="P:proteolysis"/>
    <property type="evidence" value="ECO:0007669"/>
    <property type="project" value="UniProtKB-KW"/>
</dbReference>
<feature type="binding site" evidence="6">
    <location>
        <position position="117"/>
    </location>
    <ligand>
        <name>a divalent metal cation</name>
        <dbReference type="ChEBI" id="CHEBI:60240"/>
        <label>1</label>
    </ligand>
</feature>
<feature type="domain" description="Peptidase M24" evidence="8">
    <location>
        <begin position="33"/>
        <end position="268"/>
    </location>
</feature>
<dbReference type="InterPro" id="IPR036005">
    <property type="entry name" value="Creatinase/aminopeptidase-like"/>
</dbReference>
<dbReference type="EC" id="3.4.11.18" evidence="6 7"/>
<keyword evidence="3 6" id="KW-0645">Protease</keyword>
<evidence type="ECO:0000259" key="8">
    <source>
        <dbReference type="Pfam" id="PF00557"/>
    </source>
</evidence>
<evidence type="ECO:0000256" key="3">
    <source>
        <dbReference type="ARBA" id="ARBA00022670"/>
    </source>
</evidence>
<dbReference type="Gene3D" id="3.90.230.10">
    <property type="entry name" value="Creatinase/methionine aminopeptidase superfamily"/>
    <property type="match status" value="1"/>
</dbReference>
<sequence length="278" mass="29427">MTTGGLRGVVRAGILGSLRKERVIEIKNRTELEAMRAAGLVVARALALVAEHAHAGVSTAELDELAEQTIRDAGAVPSFKGYHGFPASICASVNDQVVHGIPSRDQVLAEGDLLSVDCGAILDGWHGDSAVTLSVGSPRDGDRRLSEACREAMLAGIEAIRPDSRLSDVSHAVERAVLAARARDGVEYGIVTDYGGHGIGTEMHMEPFLPNYGRPGRGPRLRTGMALAVEPMLTLGTAETEELEDGWTVVTADGSRAAHWEHTVAVTDDGPWVLTAPE</sequence>
<dbReference type="PROSITE" id="PS00680">
    <property type="entry name" value="MAP_1"/>
    <property type="match status" value="1"/>
</dbReference>
<comment type="catalytic activity">
    <reaction evidence="6 7">
        <text>Release of N-terminal amino acids, preferentially methionine, from peptides and arylamides.</text>
        <dbReference type="EC" id="3.4.11.18"/>
    </reaction>
</comment>
<keyword evidence="10" id="KW-1185">Reference proteome</keyword>
<evidence type="ECO:0000256" key="5">
    <source>
        <dbReference type="ARBA" id="ARBA00022801"/>
    </source>
</evidence>
<dbReference type="SUPFAM" id="SSF55920">
    <property type="entry name" value="Creatinase/aminopeptidase"/>
    <property type="match status" value="1"/>
</dbReference>
<dbReference type="NCBIfam" id="TIGR00500">
    <property type="entry name" value="met_pdase_I"/>
    <property type="match status" value="1"/>
</dbReference>
<dbReference type="AlphaFoldDB" id="A0A4D4J3J0"/>
<protein>
    <recommendedName>
        <fullName evidence="6 7">Methionine aminopeptidase</fullName>
        <shortName evidence="6">MAP</shortName>
        <shortName evidence="6">MetAP</shortName>
        <ecNumber evidence="6 7">3.4.11.18</ecNumber>
    </recommendedName>
    <alternativeName>
        <fullName evidence="6">Peptidase M</fullName>
    </alternativeName>
</protein>
<feature type="binding site" evidence="6">
    <location>
        <position position="230"/>
    </location>
    <ligand>
        <name>a divalent metal cation</name>
        <dbReference type="ChEBI" id="CHEBI:60240"/>
        <label>2</label>
        <note>catalytic</note>
    </ligand>
</feature>
<dbReference type="InterPro" id="IPR000994">
    <property type="entry name" value="Pept_M24"/>
</dbReference>
<dbReference type="GO" id="GO:0004239">
    <property type="term" value="F:initiator methionyl aminopeptidase activity"/>
    <property type="evidence" value="ECO:0007669"/>
    <property type="project" value="UniProtKB-UniRule"/>
</dbReference>
<evidence type="ECO:0000256" key="6">
    <source>
        <dbReference type="HAMAP-Rule" id="MF_01974"/>
    </source>
</evidence>
<evidence type="ECO:0000256" key="1">
    <source>
        <dbReference type="ARBA" id="ARBA00002521"/>
    </source>
</evidence>
<accession>A0A4D4J3J0</accession>
<comment type="subunit">
    <text evidence="6">Monomer.</text>
</comment>
<dbReference type="PANTHER" id="PTHR43330">
    <property type="entry name" value="METHIONINE AMINOPEPTIDASE"/>
    <property type="match status" value="1"/>
</dbReference>
<feature type="binding site" evidence="6">
    <location>
        <position position="261"/>
    </location>
    <ligand>
        <name>a divalent metal cation</name>
        <dbReference type="ChEBI" id="CHEBI:60240"/>
        <label>1</label>
    </ligand>
</feature>
<dbReference type="HAMAP" id="MF_01974">
    <property type="entry name" value="MetAP_1"/>
    <property type="match status" value="1"/>
</dbReference>
<name>A0A4D4J3J0_9PSEU</name>
<dbReference type="InterPro" id="IPR002467">
    <property type="entry name" value="Pept_M24A_MAP1"/>
</dbReference>
<reference evidence="10" key="1">
    <citation type="submission" date="2019-04" db="EMBL/GenBank/DDBJ databases">
        <title>Draft genome sequence of Pseudonocardiaceae bacterium SL3-2-4.</title>
        <authorList>
            <person name="Ningsih F."/>
            <person name="Yokota A."/>
            <person name="Sakai Y."/>
            <person name="Nanatani K."/>
            <person name="Yabe S."/>
            <person name="Oetari A."/>
            <person name="Sjamsuridzal W."/>
        </authorList>
    </citation>
    <scope>NUCLEOTIDE SEQUENCE [LARGE SCALE GENOMIC DNA]</scope>
    <source>
        <strain evidence="10">SL3-2-4</strain>
    </source>
</reference>
<evidence type="ECO:0000256" key="7">
    <source>
        <dbReference type="RuleBase" id="RU003653"/>
    </source>
</evidence>